<dbReference type="Proteomes" id="UP000076563">
    <property type="component" value="Unassembled WGS sequence"/>
</dbReference>
<feature type="transmembrane region" description="Helical" evidence="7">
    <location>
        <begin position="104"/>
        <end position="126"/>
    </location>
</feature>
<feature type="transmembrane region" description="Helical" evidence="7">
    <location>
        <begin position="138"/>
        <end position="160"/>
    </location>
</feature>
<evidence type="ECO:0000259" key="8">
    <source>
        <dbReference type="PROSITE" id="PS50928"/>
    </source>
</evidence>
<keyword evidence="3" id="KW-1003">Cell membrane</keyword>
<evidence type="ECO:0000256" key="3">
    <source>
        <dbReference type="ARBA" id="ARBA00022475"/>
    </source>
</evidence>
<protein>
    <submittedName>
        <fullName evidence="9">ABC transporter permease</fullName>
    </submittedName>
</protein>
<accession>A0A161S6D0</accession>
<evidence type="ECO:0000256" key="1">
    <source>
        <dbReference type="ARBA" id="ARBA00004651"/>
    </source>
</evidence>
<comment type="similarity">
    <text evidence="7">Belongs to the binding-protein-dependent transport system permease family.</text>
</comment>
<keyword evidence="10" id="KW-1185">Reference proteome</keyword>
<evidence type="ECO:0000256" key="7">
    <source>
        <dbReference type="RuleBase" id="RU363032"/>
    </source>
</evidence>
<evidence type="ECO:0000256" key="6">
    <source>
        <dbReference type="ARBA" id="ARBA00023136"/>
    </source>
</evidence>
<dbReference type="GO" id="GO:0005886">
    <property type="term" value="C:plasma membrane"/>
    <property type="evidence" value="ECO:0007669"/>
    <property type="project" value="UniProtKB-SubCell"/>
</dbReference>
<feature type="transmembrane region" description="Helical" evidence="7">
    <location>
        <begin position="239"/>
        <end position="259"/>
    </location>
</feature>
<dbReference type="InterPro" id="IPR000515">
    <property type="entry name" value="MetI-like"/>
</dbReference>
<keyword evidence="2 7" id="KW-0813">Transport</keyword>
<dbReference type="PANTHER" id="PTHR43744:SF12">
    <property type="entry name" value="ABC TRANSPORTER PERMEASE PROTEIN MG189-RELATED"/>
    <property type="match status" value="1"/>
</dbReference>
<feature type="domain" description="ABC transmembrane type-1" evidence="8">
    <location>
        <begin position="69"/>
        <end position="260"/>
    </location>
</feature>
<dbReference type="GO" id="GO:0055085">
    <property type="term" value="P:transmembrane transport"/>
    <property type="evidence" value="ECO:0007669"/>
    <property type="project" value="InterPro"/>
</dbReference>
<evidence type="ECO:0000256" key="4">
    <source>
        <dbReference type="ARBA" id="ARBA00022692"/>
    </source>
</evidence>
<evidence type="ECO:0000256" key="2">
    <source>
        <dbReference type="ARBA" id="ARBA00022448"/>
    </source>
</evidence>
<gene>
    <name evidence="9" type="ORF">AV654_28155</name>
</gene>
<dbReference type="EMBL" id="LQRA01000075">
    <property type="protein sequence ID" value="KZE74825.1"/>
    <property type="molecule type" value="Genomic_DNA"/>
</dbReference>
<dbReference type="Pfam" id="PF00528">
    <property type="entry name" value="BPD_transp_1"/>
    <property type="match status" value="1"/>
</dbReference>
<proteinExistence type="inferred from homology"/>
<dbReference type="SUPFAM" id="SSF161098">
    <property type="entry name" value="MetI-like"/>
    <property type="match status" value="1"/>
</dbReference>
<reference evidence="10" key="1">
    <citation type="submission" date="2016-01" db="EMBL/GenBank/DDBJ databases">
        <title>Draft genome of Chromobacterium sp. F49.</title>
        <authorList>
            <person name="Hong K.W."/>
        </authorList>
    </citation>
    <scope>NUCLEOTIDE SEQUENCE [LARGE SCALE GENOMIC DNA]</scope>
    <source>
        <strain evidence="10">M63</strain>
    </source>
</reference>
<comment type="subcellular location">
    <subcellularLocation>
        <location evidence="1 7">Cell membrane</location>
        <topology evidence="1 7">Multi-pass membrane protein</topology>
    </subcellularLocation>
</comment>
<sequence>MTAKFSISKTIILLLLAAGVVVILYPLSWMLASSFKSYDEIFGSVWGLPSKWLFSNYATAWSKGVANYFVNSGIVTISTIAGVVLLASLCAFGLSRYSFKFDRAALLFVMGGMMLNPQVCLVPLYILLQQTHLHNTLLALILPYIAFRLPLIVLLIRSYFLGVSKEIEESAKIDGCTAFQIYWRIFMPMSTPIILTSTILIAYYAWNEFLFAIIFIDSEKYKTIPAGLMSFKDALSTDWGVLLAGLVMSALPLILLFIFMQKYFIRGIAAGSVKG</sequence>
<dbReference type="PANTHER" id="PTHR43744">
    <property type="entry name" value="ABC TRANSPORTER PERMEASE PROTEIN MG189-RELATED-RELATED"/>
    <property type="match status" value="1"/>
</dbReference>
<dbReference type="Gene3D" id="1.10.3720.10">
    <property type="entry name" value="MetI-like"/>
    <property type="match status" value="1"/>
</dbReference>
<evidence type="ECO:0000313" key="10">
    <source>
        <dbReference type="Proteomes" id="UP000076563"/>
    </source>
</evidence>
<keyword evidence="5 7" id="KW-1133">Transmembrane helix</keyword>
<feature type="transmembrane region" description="Helical" evidence="7">
    <location>
        <begin position="181"/>
        <end position="206"/>
    </location>
</feature>
<dbReference type="PROSITE" id="PS50928">
    <property type="entry name" value="ABC_TM1"/>
    <property type="match status" value="1"/>
</dbReference>
<organism evidence="9 10">
    <name type="scientific">Paenibacillus elgii</name>
    <dbReference type="NCBI Taxonomy" id="189691"/>
    <lineage>
        <taxon>Bacteria</taxon>
        <taxon>Bacillati</taxon>
        <taxon>Bacillota</taxon>
        <taxon>Bacilli</taxon>
        <taxon>Bacillales</taxon>
        <taxon>Paenibacillaceae</taxon>
        <taxon>Paenibacillus</taxon>
    </lineage>
</organism>
<evidence type="ECO:0000313" key="9">
    <source>
        <dbReference type="EMBL" id="KZE74825.1"/>
    </source>
</evidence>
<dbReference type="RefSeq" id="WP_063185261.1">
    <property type="nucleotide sequence ID" value="NZ_CP121215.1"/>
</dbReference>
<keyword evidence="4 7" id="KW-0812">Transmembrane</keyword>
<feature type="transmembrane region" description="Helical" evidence="7">
    <location>
        <begin position="12"/>
        <end position="32"/>
    </location>
</feature>
<evidence type="ECO:0000256" key="5">
    <source>
        <dbReference type="ARBA" id="ARBA00022989"/>
    </source>
</evidence>
<dbReference type="CDD" id="cd06261">
    <property type="entry name" value="TM_PBP2"/>
    <property type="match status" value="1"/>
</dbReference>
<comment type="caution">
    <text evidence="9">The sequence shown here is derived from an EMBL/GenBank/DDBJ whole genome shotgun (WGS) entry which is preliminary data.</text>
</comment>
<name>A0A161S6D0_9BACL</name>
<feature type="transmembrane region" description="Helical" evidence="7">
    <location>
        <begin position="68"/>
        <end position="92"/>
    </location>
</feature>
<dbReference type="AlphaFoldDB" id="A0A161S6D0"/>
<dbReference type="InterPro" id="IPR035906">
    <property type="entry name" value="MetI-like_sf"/>
</dbReference>
<keyword evidence="6 7" id="KW-0472">Membrane</keyword>